<dbReference type="OrthoDB" id="2219736at2"/>
<feature type="transmembrane region" description="Helical" evidence="1">
    <location>
        <begin position="12"/>
        <end position="33"/>
    </location>
</feature>
<dbReference type="RefSeq" id="WP_104967069.1">
    <property type="nucleotide sequence ID" value="NZ_CP025536.1"/>
</dbReference>
<sequence>MLNYFRRNKKLLFLIIILISFLGPIFSKLLSFLSPFLNDSVGDWLSFYGSMAGTVISVLIIHLQLFLEKERAMEQSRPVLILSNEYQTIKSGFKIYYDNKFWYSLTKRNKNTNNVSKRSFEEFYQTSDKMDKALSIEILNGQPLLNLHIIFDNRSPQIIPKIDANERIYVISKEHQNSIFSHLMSNNFQFNHLPNKITLYYTTLSGEVIKTLYQLDDKGNCRLIERRYNVDYPEQSIDSRTCDYIVKV</sequence>
<reference evidence="2 3" key="1">
    <citation type="submission" date="2017-12" db="EMBL/GenBank/DDBJ databases">
        <authorList>
            <person name="Hurst M.R.H."/>
        </authorList>
    </citation>
    <scope>NUCLEOTIDE SEQUENCE [LARGE SCALE GENOMIC DNA]</scope>
    <source>
        <strain evidence="2 3">TH11417</strain>
    </source>
</reference>
<proteinExistence type="predicted"/>
<evidence type="ECO:0000313" key="3">
    <source>
        <dbReference type="Proteomes" id="UP000238956"/>
    </source>
</evidence>
<dbReference type="AlphaFoldDB" id="A0A2L0D1N2"/>
<gene>
    <name evidence="2" type="ORF">C0J00_00410</name>
</gene>
<evidence type="ECO:0000313" key="2">
    <source>
        <dbReference type="EMBL" id="AUW95708.1"/>
    </source>
</evidence>
<dbReference type="Proteomes" id="UP000238956">
    <property type="component" value="Chromosome"/>
</dbReference>
<organism evidence="2 3">
    <name type="scientific">Streptococcus pluranimalium</name>
    <dbReference type="NCBI Taxonomy" id="82348"/>
    <lineage>
        <taxon>Bacteria</taxon>
        <taxon>Bacillati</taxon>
        <taxon>Bacillota</taxon>
        <taxon>Bacilli</taxon>
        <taxon>Lactobacillales</taxon>
        <taxon>Streptococcaceae</taxon>
        <taxon>Streptococcus</taxon>
    </lineage>
</organism>
<dbReference type="KEGG" id="splr:C0J00_00410"/>
<name>A0A2L0D1N2_9STRE</name>
<keyword evidence="3" id="KW-1185">Reference proteome</keyword>
<feature type="transmembrane region" description="Helical" evidence="1">
    <location>
        <begin position="45"/>
        <end position="67"/>
    </location>
</feature>
<keyword evidence="1" id="KW-1133">Transmembrane helix</keyword>
<dbReference type="GeneID" id="98392371"/>
<reference evidence="2 3" key="2">
    <citation type="submission" date="2018-02" db="EMBL/GenBank/DDBJ databases">
        <title>Whole genome sequencing analysis of Streptococcus pluranimalium isolated from cattle infected mastitis in China.</title>
        <authorList>
            <person name="Zhang J.-R."/>
            <person name="Hu G.-Z."/>
        </authorList>
    </citation>
    <scope>NUCLEOTIDE SEQUENCE [LARGE SCALE GENOMIC DNA]</scope>
    <source>
        <strain evidence="2 3">TH11417</strain>
    </source>
</reference>
<protein>
    <submittedName>
        <fullName evidence="2">Uncharacterized protein</fullName>
    </submittedName>
</protein>
<evidence type="ECO:0000256" key="1">
    <source>
        <dbReference type="SAM" id="Phobius"/>
    </source>
</evidence>
<keyword evidence="1" id="KW-0812">Transmembrane</keyword>
<accession>A0A2L0D1N2</accession>
<keyword evidence="1" id="KW-0472">Membrane</keyword>
<dbReference type="EMBL" id="CP025536">
    <property type="protein sequence ID" value="AUW95708.1"/>
    <property type="molecule type" value="Genomic_DNA"/>
</dbReference>